<dbReference type="EMBL" id="QNUK01000048">
    <property type="protein sequence ID" value="KAF5905142.1"/>
    <property type="molecule type" value="Genomic_DNA"/>
</dbReference>
<evidence type="ECO:0000313" key="2">
    <source>
        <dbReference type="Proteomes" id="UP000727407"/>
    </source>
</evidence>
<proteinExistence type="predicted"/>
<name>A0A8J4URC3_CLAMG</name>
<organism evidence="1 2">
    <name type="scientific">Clarias magur</name>
    <name type="common">Asian catfish</name>
    <name type="synonym">Macropteronotus magur</name>
    <dbReference type="NCBI Taxonomy" id="1594786"/>
    <lineage>
        <taxon>Eukaryota</taxon>
        <taxon>Metazoa</taxon>
        <taxon>Chordata</taxon>
        <taxon>Craniata</taxon>
        <taxon>Vertebrata</taxon>
        <taxon>Euteleostomi</taxon>
        <taxon>Actinopterygii</taxon>
        <taxon>Neopterygii</taxon>
        <taxon>Teleostei</taxon>
        <taxon>Ostariophysi</taxon>
        <taxon>Siluriformes</taxon>
        <taxon>Clariidae</taxon>
        <taxon>Clarias</taxon>
    </lineage>
</organism>
<gene>
    <name evidence="1" type="primary">hps3</name>
    <name evidence="1" type="ORF">DAT39_005202</name>
</gene>
<evidence type="ECO:0000313" key="1">
    <source>
        <dbReference type="EMBL" id="KAF5905142.1"/>
    </source>
</evidence>
<dbReference type="AlphaFoldDB" id="A0A8J4URC3"/>
<sequence length="64" mass="7374">MPTQARPELMTDRSETSQTLHSTKPTVTMVRIQPVAPTQSPTNWACAVWARIWIMNFYTDQSQH</sequence>
<keyword evidence="2" id="KW-1185">Reference proteome</keyword>
<comment type="caution">
    <text evidence="1">The sequence shown here is derived from an EMBL/GenBank/DDBJ whole genome shotgun (WGS) entry which is preliminary data.</text>
</comment>
<reference evidence="1" key="1">
    <citation type="submission" date="2020-07" db="EMBL/GenBank/DDBJ databases">
        <title>Clarias magur genome sequencing, assembly and annotation.</title>
        <authorList>
            <person name="Kushwaha B."/>
            <person name="Kumar R."/>
            <person name="Das P."/>
            <person name="Joshi C.G."/>
            <person name="Kumar D."/>
            <person name="Nagpure N.S."/>
            <person name="Pandey M."/>
            <person name="Agarwal S."/>
            <person name="Srivastava S."/>
            <person name="Singh M."/>
            <person name="Sahoo L."/>
            <person name="Jayasankar P."/>
            <person name="Meher P.K."/>
            <person name="Koringa P.G."/>
            <person name="Iquebal M.A."/>
            <person name="Das S.P."/>
            <person name="Bit A."/>
            <person name="Patnaik S."/>
            <person name="Patel N."/>
            <person name="Shah T.M."/>
            <person name="Hinsu A."/>
            <person name="Jena J.K."/>
        </authorList>
    </citation>
    <scope>NUCLEOTIDE SEQUENCE</scope>
    <source>
        <strain evidence="1">CIFAMagur01</strain>
        <tissue evidence="1">Testis</tissue>
    </source>
</reference>
<protein>
    <submittedName>
        <fullName evidence="1">Hermansky-Pudlak syndrome 3 protein</fullName>
    </submittedName>
</protein>
<accession>A0A8J4URC3</accession>
<dbReference type="Proteomes" id="UP000727407">
    <property type="component" value="Unassembled WGS sequence"/>
</dbReference>